<dbReference type="PANTHER" id="PTHR33498:SF1">
    <property type="entry name" value="TRANSPOSASE FOR INSERTION SEQUENCE ELEMENT IS1557"/>
    <property type="match status" value="1"/>
</dbReference>
<organism evidence="2 3">
    <name type="scientific">candidate division KSB3 bacterium</name>
    <dbReference type="NCBI Taxonomy" id="2044937"/>
    <lineage>
        <taxon>Bacteria</taxon>
        <taxon>candidate division KSB3</taxon>
    </lineage>
</organism>
<evidence type="ECO:0000313" key="2">
    <source>
        <dbReference type="EMBL" id="PID56604.1"/>
    </source>
</evidence>
<dbReference type="InterPro" id="IPR002560">
    <property type="entry name" value="Transposase_DDE"/>
</dbReference>
<dbReference type="Proteomes" id="UP000229740">
    <property type="component" value="Unassembled WGS sequence"/>
</dbReference>
<accession>A0A2G6E3G6</accession>
<comment type="caution">
    <text evidence="2">The sequence shown here is derived from an EMBL/GenBank/DDBJ whole genome shotgun (WGS) entry which is preliminary data.</text>
</comment>
<dbReference type="AlphaFoldDB" id="A0A2G6E3G6"/>
<gene>
    <name evidence="2" type="ORF">CSB45_10235</name>
</gene>
<feature type="domain" description="Transposase IS204/IS1001/IS1096/IS1165 DDE" evidence="1">
    <location>
        <begin position="21"/>
        <end position="114"/>
    </location>
</feature>
<dbReference type="PANTHER" id="PTHR33498">
    <property type="entry name" value="TRANSPOSASE FOR INSERTION SEQUENCE ELEMENT IS1557"/>
    <property type="match status" value="1"/>
</dbReference>
<dbReference type="EMBL" id="PDPS01000032">
    <property type="protein sequence ID" value="PID56604.1"/>
    <property type="molecule type" value="Genomic_DNA"/>
</dbReference>
<dbReference type="Pfam" id="PF01610">
    <property type="entry name" value="DDE_Tnp_ISL3"/>
    <property type="match status" value="1"/>
</dbReference>
<sequence length="137" mass="15162">MLDKYVEHALSEEDFSDTASLGSDESSIAKGHNDISLFIDVKRRRTIHVSTGKSHETAGDFVEHVEAHGGRAAQVSEVSCDLSPAFIKGVREHFPNTQITFDTGHIVKKIINEAVCYNISVNHSSCCLWSCLRSQEE</sequence>
<reference evidence="2 3" key="1">
    <citation type="submission" date="2017-10" db="EMBL/GenBank/DDBJ databases">
        <title>Novel microbial diversity and functional potential in the marine mammal oral microbiome.</title>
        <authorList>
            <person name="Dudek N.K."/>
            <person name="Sun C.L."/>
            <person name="Burstein D."/>
            <person name="Kantor R.S."/>
            <person name="Aliaga Goltsman D.S."/>
            <person name="Bik E.M."/>
            <person name="Thomas B.C."/>
            <person name="Banfield J.F."/>
            <person name="Relman D.A."/>
        </authorList>
    </citation>
    <scope>NUCLEOTIDE SEQUENCE [LARGE SCALE GENOMIC DNA]</scope>
    <source>
        <strain evidence="2">DOLZORAL124_49_17</strain>
    </source>
</reference>
<proteinExistence type="predicted"/>
<name>A0A2G6E3G6_9BACT</name>
<evidence type="ECO:0000313" key="3">
    <source>
        <dbReference type="Proteomes" id="UP000229740"/>
    </source>
</evidence>
<evidence type="ECO:0000259" key="1">
    <source>
        <dbReference type="Pfam" id="PF01610"/>
    </source>
</evidence>
<protein>
    <recommendedName>
        <fullName evidence="1">Transposase IS204/IS1001/IS1096/IS1165 DDE domain-containing protein</fullName>
    </recommendedName>
</protein>
<dbReference type="InterPro" id="IPR047951">
    <property type="entry name" value="Transpos_ISL3"/>
</dbReference>